<evidence type="ECO:0000313" key="7">
    <source>
        <dbReference type="Proteomes" id="UP000214688"/>
    </source>
</evidence>
<accession>A0A223D4X6</accession>
<dbReference type="EC" id="2.1.1.195" evidence="5"/>
<evidence type="ECO:0000256" key="4">
    <source>
        <dbReference type="ARBA" id="ARBA00022691"/>
    </source>
</evidence>
<keyword evidence="2 5" id="KW-0489">Methyltransferase</keyword>
<comment type="catalytic activity">
    <reaction evidence="5">
        <text>Co-precorrin-5B + S-adenosyl-L-methionine = Co-precorrin-6A + S-adenosyl-L-homocysteine</text>
        <dbReference type="Rhea" id="RHEA:26285"/>
        <dbReference type="ChEBI" id="CHEBI:57856"/>
        <dbReference type="ChEBI" id="CHEBI:59789"/>
        <dbReference type="ChEBI" id="CHEBI:60063"/>
        <dbReference type="ChEBI" id="CHEBI:60064"/>
        <dbReference type="EC" id="2.1.1.195"/>
    </reaction>
</comment>
<dbReference type="InterPro" id="IPR036074">
    <property type="entry name" value="CbiD_sf"/>
</dbReference>
<protein>
    <recommendedName>
        <fullName evidence="5">Cobalt-precorrin-5B C(1)-methyltransferase</fullName>
        <ecNumber evidence="5">2.1.1.195</ecNumber>
    </recommendedName>
    <alternativeName>
        <fullName evidence="5">Cobalt-precorrin-6A synthase</fullName>
    </alternativeName>
</protein>
<evidence type="ECO:0000313" key="6">
    <source>
        <dbReference type="EMBL" id="ASS76476.1"/>
    </source>
</evidence>
<dbReference type="RefSeq" id="WP_094237709.1">
    <property type="nucleotide sequence ID" value="NZ_CP022657.1"/>
</dbReference>
<evidence type="ECO:0000256" key="2">
    <source>
        <dbReference type="ARBA" id="ARBA00022603"/>
    </source>
</evidence>
<keyword evidence="4 5" id="KW-0949">S-adenosyl-L-methionine</keyword>
<keyword evidence="3 5" id="KW-0808">Transferase</keyword>
<dbReference type="NCBIfam" id="TIGR00312">
    <property type="entry name" value="cbiD"/>
    <property type="match status" value="1"/>
</dbReference>
<dbReference type="Pfam" id="PF01888">
    <property type="entry name" value="CbiD"/>
    <property type="match status" value="1"/>
</dbReference>
<evidence type="ECO:0000256" key="5">
    <source>
        <dbReference type="HAMAP-Rule" id="MF_00787"/>
    </source>
</evidence>
<dbReference type="Proteomes" id="UP000214688">
    <property type="component" value="Chromosome"/>
</dbReference>
<dbReference type="PIRSF" id="PIRSF026782">
    <property type="entry name" value="CbiD"/>
    <property type="match status" value="1"/>
</dbReference>
<organism evidence="6 7">
    <name type="scientific">Tumebacillus algifaecis</name>
    <dbReference type="NCBI Taxonomy" id="1214604"/>
    <lineage>
        <taxon>Bacteria</taxon>
        <taxon>Bacillati</taxon>
        <taxon>Bacillota</taxon>
        <taxon>Bacilli</taxon>
        <taxon>Bacillales</taxon>
        <taxon>Alicyclobacillaceae</taxon>
        <taxon>Tumebacillus</taxon>
    </lineage>
</organism>
<dbReference type="AlphaFoldDB" id="A0A223D4X6"/>
<comment type="pathway">
    <text evidence="5">Cofactor biosynthesis; adenosylcobalamin biosynthesis; cob(II)yrinate a,c-diamide from sirohydrochlorin (anaerobic route): step 6/10.</text>
</comment>
<gene>
    <name evidence="5" type="primary">cbiD</name>
    <name evidence="6" type="ORF">CIG75_16930</name>
</gene>
<sequence>MTDEAKPLRYGYTTGSCAAAATKAALTALITGEPVQAVELLLPIGETATFQIEDLQVGDNKASCGVIKDAGDDPDATHGALICSEVSWLDPDREGELELDGGIGIGRVTKPGLPVPIGEAAINPVPRRMLRQVVADLQNEYGINRGVRVVISVPAGEEIAKKTLNGRLGIIGGISILGTKGIVVPFSSAAYQASVVQAIRVARASGCDHLVLTTGGSSEKYAMRIYPELPEEAFIQMGDFVGFSLRHCKRQGATQVSLVGMMGKFSKVAQGVMMVHSKSAAVDFNFLADIAAECGATEEMLEEIRTANTAAQVGDIMHASGHRRFFEILSWHASRHALNEMGGGLWVETVLTTMKGDMLGRADIDER</sequence>
<name>A0A223D4X6_9BACL</name>
<dbReference type="PANTHER" id="PTHR35863:SF1">
    <property type="entry name" value="COBALT-PRECORRIN-5B C(1)-METHYLTRANSFERASE"/>
    <property type="match status" value="1"/>
</dbReference>
<dbReference type="GO" id="GO:0043780">
    <property type="term" value="F:cobalt-precorrin-5B C1-methyltransferase activity"/>
    <property type="evidence" value="ECO:0007669"/>
    <property type="project" value="RHEA"/>
</dbReference>
<dbReference type="GO" id="GO:0019251">
    <property type="term" value="P:anaerobic cobalamin biosynthetic process"/>
    <property type="evidence" value="ECO:0007669"/>
    <property type="project" value="UniProtKB-UniRule"/>
</dbReference>
<reference evidence="6 7" key="1">
    <citation type="journal article" date="2015" name="Int. J. Syst. Evol. Microbiol.">
        <title>Tumebacillus algifaecis sp. nov., isolated from decomposing algal scum.</title>
        <authorList>
            <person name="Wu Y.F."/>
            <person name="Zhang B."/>
            <person name="Xing P."/>
            <person name="Wu Q.L."/>
            <person name="Liu S.J."/>
        </authorList>
    </citation>
    <scope>NUCLEOTIDE SEQUENCE [LARGE SCALE GENOMIC DNA]</scope>
    <source>
        <strain evidence="6 7">THMBR28</strain>
    </source>
</reference>
<proteinExistence type="inferred from homology"/>
<keyword evidence="7" id="KW-1185">Reference proteome</keyword>
<dbReference type="KEGG" id="tab:CIG75_16930"/>
<dbReference type="UniPathway" id="UPA00148">
    <property type="reaction ID" value="UER00227"/>
</dbReference>
<dbReference type="GO" id="GO:0032259">
    <property type="term" value="P:methylation"/>
    <property type="evidence" value="ECO:0007669"/>
    <property type="project" value="UniProtKB-KW"/>
</dbReference>
<evidence type="ECO:0000256" key="3">
    <source>
        <dbReference type="ARBA" id="ARBA00022679"/>
    </source>
</evidence>
<dbReference type="OrthoDB" id="6439987at2"/>
<dbReference type="SUPFAM" id="SSF111342">
    <property type="entry name" value="CbiD-like"/>
    <property type="match status" value="1"/>
</dbReference>
<keyword evidence="1 5" id="KW-0169">Cobalamin biosynthesis</keyword>
<dbReference type="InterPro" id="IPR002748">
    <property type="entry name" value="CbiD"/>
</dbReference>
<dbReference type="PANTHER" id="PTHR35863">
    <property type="entry name" value="COBALT-PRECORRIN-5B C(1)-METHYLTRANSFERASE"/>
    <property type="match status" value="1"/>
</dbReference>
<comment type="similarity">
    <text evidence="5">Belongs to the CbiD family.</text>
</comment>
<evidence type="ECO:0000256" key="1">
    <source>
        <dbReference type="ARBA" id="ARBA00022573"/>
    </source>
</evidence>
<comment type="function">
    <text evidence="5">Catalyzes the methylation of C-1 in cobalt-precorrin-5B to form cobalt-precorrin-6A.</text>
</comment>
<dbReference type="EMBL" id="CP022657">
    <property type="protein sequence ID" value="ASS76476.1"/>
    <property type="molecule type" value="Genomic_DNA"/>
</dbReference>
<dbReference type="HAMAP" id="MF_00787">
    <property type="entry name" value="CbiD"/>
    <property type="match status" value="1"/>
</dbReference>
<dbReference type="Gene3D" id="3.30.2110.10">
    <property type="entry name" value="CbiD-like"/>
    <property type="match status" value="1"/>
</dbReference>
<dbReference type="NCBIfam" id="NF000849">
    <property type="entry name" value="PRK00075.1-1"/>
    <property type="match status" value="1"/>
</dbReference>